<evidence type="ECO:0008006" key="4">
    <source>
        <dbReference type="Google" id="ProtNLM"/>
    </source>
</evidence>
<organism evidence="2 3">
    <name type="scientific">Acetobacter conturbans</name>
    <dbReference type="NCBI Taxonomy" id="1737472"/>
    <lineage>
        <taxon>Bacteria</taxon>
        <taxon>Pseudomonadati</taxon>
        <taxon>Pseudomonadota</taxon>
        <taxon>Alphaproteobacteria</taxon>
        <taxon>Acetobacterales</taxon>
        <taxon>Acetobacteraceae</taxon>
        <taxon>Acetobacter</taxon>
    </lineage>
</organism>
<comment type="caution">
    <text evidence="2">The sequence shown here is derived from an EMBL/GenBank/DDBJ whole genome shotgun (WGS) entry which is preliminary data.</text>
</comment>
<sequence>MPPADKTASTGRKSAPAGTSDLAALRAEMREMREAQERFVVVGERIITMLSVINDKADLLIEAATKEPGPSPVAKMLEAILAALAEQHATLSRLPAELAAAIHEDEDAESEPADPAAWHEPDDEE</sequence>
<accession>A0ABX0K3R5</accession>
<dbReference type="EMBL" id="WOSY01000020">
    <property type="protein sequence ID" value="NHN89847.1"/>
    <property type="molecule type" value="Genomic_DNA"/>
</dbReference>
<protein>
    <recommendedName>
        <fullName evidence="4">Terminase small subunit</fullName>
    </recommendedName>
</protein>
<evidence type="ECO:0000313" key="2">
    <source>
        <dbReference type="EMBL" id="NHN89847.1"/>
    </source>
</evidence>
<gene>
    <name evidence="2" type="ORF">GOB81_14665</name>
</gene>
<feature type="region of interest" description="Disordered" evidence="1">
    <location>
        <begin position="1"/>
        <end position="20"/>
    </location>
</feature>
<feature type="region of interest" description="Disordered" evidence="1">
    <location>
        <begin position="100"/>
        <end position="125"/>
    </location>
</feature>
<proteinExistence type="predicted"/>
<reference evidence="2 3" key="1">
    <citation type="journal article" date="2020" name="Int. J. Syst. Evol. Microbiol.">
        <title>Novel acetic acid bacteria from cider fermentations: Acetobacter conturbans sp. nov. and Acetobacter fallax sp. nov.</title>
        <authorList>
            <person name="Sombolestani A.S."/>
            <person name="Cleenwerck I."/>
            <person name="Cnockaert M."/>
            <person name="Borremans W."/>
            <person name="Wieme A.D."/>
            <person name="De Vuyst L."/>
            <person name="Vandamme P."/>
        </authorList>
    </citation>
    <scope>NUCLEOTIDE SEQUENCE [LARGE SCALE GENOMIC DNA]</scope>
    <source>
        <strain evidence="2 3">LMG 1627</strain>
    </source>
</reference>
<dbReference type="Proteomes" id="UP000631653">
    <property type="component" value="Unassembled WGS sequence"/>
</dbReference>
<dbReference type="RefSeq" id="WP_173571147.1">
    <property type="nucleotide sequence ID" value="NZ_WOSY01000020.1"/>
</dbReference>
<evidence type="ECO:0000256" key="1">
    <source>
        <dbReference type="SAM" id="MobiDB-lite"/>
    </source>
</evidence>
<keyword evidence="3" id="KW-1185">Reference proteome</keyword>
<name>A0ABX0K3R5_9PROT</name>
<evidence type="ECO:0000313" key="3">
    <source>
        <dbReference type="Proteomes" id="UP000631653"/>
    </source>
</evidence>